<evidence type="ECO:0000313" key="2">
    <source>
        <dbReference type="EMBL" id="CAI8598593.1"/>
    </source>
</evidence>
<feature type="domain" description="Reverse transcriptase zinc-binding" evidence="1">
    <location>
        <begin position="341"/>
        <end position="410"/>
    </location>
</feature>
<reference evidence="2 3" key="1">
    <citation type="submission" date="2023-01" db="EMBL/GenBank/DDBJ databases">
        <authorList>
            <person name="Kreplak J."/>
        </authorList>
    </citation>
    <scope>NUCLEOTIDE SEQUENCE [LARGE SCALE GENOMIC DNA]</scope>
</reference>
<dbReference type="Pfam" id="PF13966">
    <property type="entry name" value="zf-RVT"/>
    <property type="match status" value="1"/>
</dbReference>
<gene>
    <name evidence="2" type="ORF">VFH_II135000</name>
</gene>
<dbReference type="EMBL" id="OX451737">
    <property type="protein sequence ID" value="CAI8598593.1"/>
    <property type="molecule type" value="Genomic_DNA"/>
</dbReference>
<accession>A0AAV0ZNB1</accession>
<evidence type="ECO:0000259" key="1">
    <source>
        <dbReference type="Pfam" id="PF13966"/>
    </source>
</evidence>
<sequence>MLMKMGFGDRWMWWLEASVFTSSMSTLVNGRPTEEFKVSKGLRQGNPLSPFLFTIAAGGLSSILGQAVSRGLSVGGNHMNLIFWKPITNSLKSKLSSWKEIFLSIGGRVTLLNTVLSNLPIYQLSFYKISVKTVQEITAIQRKFMWQGVADKEGVVWISWDTICKSRDDGSLGVKDVVKFNLALLSKWIWRFLREKGTIWEGLMQERDEDLNKRLWLHDEVGYKPKDSNWWRDIMLLCDNPLGILKKISVKLGDGRKVPFWKSSWLGNGFLAEQFSALYHEISNKLDIVSSMGNWNNDMWSWNIIQREKCWVWRRRESVVSSKRYCLEQGEADIEDRQKRALKIIRGSRRPSKIKIFGWRLVSDRLPTRKQLLQRGIITQSQDATCIFCNQIDEDIVHLMLHCSKLKLLWQKIQGLDIQIPNVDNCSSHLIKSVEELGRKMSNNRSRVVWLIACWCI</sequence>
<dbReference type="PANTHER" id="PTHR33116:SF78">
    <property type="entry name" value="OS12G0587133 PROTEIN"/>
    <property type="match status" value="1"/>
</dbReference>
<organism evidence="2 3">
    <name type="scientific">Vicia faba</name>
    <name type="common">Broad bean</name>
    <name type="synonym">Faba vulgaris</name>
    <dbReference type="NCBI Taxonomy" id="3906"/>
    <lineage>
        <taxon>Eukaryota</taxon>
        <taxon>Viridiplantae</taxon>
        <taxon>Streptophyta</taxon>
        <taxon>Embryophyta</taxon>
        <taxon>Tracheophyta</taxon>
        <taxon>Spermatophyta</taxon>
        <taxon>Magnoliopsida</taxon>
        <taxon>eudicotyledons</taxon>
        <taxon>Gunneridae</taxon>
        <taxon>Pentapetalae</taxon>
        <taxon>rosids</taxon>
        <taxon>fabids</taxon>
        <taxon>Fabales</taxon>
        <taxon>Fabaceae</taxon>
        <taxon>Papilionoideae</taxon>
        <taxon>50 kb inversion clade</taxon>
        <taxon>NPAAA clade</taxon>
        <taxon>Hologalegina</taxon>
        <taxon>IRL clade</taxon>
        <taxon>Fabeae</taxon>
        <taxon>Vicia</taxon>
    </lineage>
</organism>
<name>A0AAV0ZNB1_VICFA</name>
<dbReference type="Proteomes" id="UP001157006">
    <property type="component" value="Chromosome 2"/>
</dbReference>
<keyword evidence="3" id="KW-1185">Reference proteome</keyword>
<dbReference type="AlphaFoldDB" id="A0AAV0ZNB1"/>
<dbReference type="PANTHER" id="PTHR33116">
    <property type="entry name" value="REVERSE TRANSCRIPTASE ZINC-BINDING DOMAIN-CONTAINING PROTEIN-RELATED-RELATED"/>
    <property type="match status" value="1"/>
</dbReference>
<protein>
    <recommendedName>
        <fullName evidence="1">Reverse transcriptase zinc-binding domain-containing protein</fullName>
    </recommendedName>
</protein>
<dbReference type="InterPro" id="IPR026960">
    <property type="entry name" value="RVT-Znf"/>
</dbReference>
<evidence type="ECO:0000313" key="3">
    <source>
        <dbReference type="Proteomes" id="UP001157006"/>
    </source>
</evidence>
<proteinExistence type="predicted"/>